<dbReference type="EMBL" id="FONN01000005">
    <property type="protein sequence ID" value="SFE68844.1"/>
    <property type="molecule type" value="Genomic_DNA"/>
</dbReference>
<dbReference type="AlphaFoldDB" id="A0A1I2CKQ9"/>
<accession>A0A1I2CKQ9</accession>
<sequence>MSRSYKKSPVITDHSTPGTRWAKRQAAKAVRRYAGCMNNGKWYRKVYCSWNICDYKFYQTRKQAIREWEKDERFQSKFSLVEIIYNWEKFYRRK</sequence>
<dbReference type="Proteomes" id="UP000183410">
    <property type="component" value="Unassembled WGS sequence"/>
</dbReference>
<name>A0A1I2CKQ9_9BACL</name>
<dbReference type="OrthoDB" id="1913526at2"/>
<reference evidence="2" key="1">
    <citation type="submission" date="2016-10" db="EMBL/GenBank/DDBJ databases">
        <authorList>
            <person name="Varghese N."/>
            <person name="Submissions S."/>
        </authorList>
    </citation>
    <scope>NUCLEOTIDE SEQUENCE [LARGE SCALE GENOMIC DNA]</scope>
    <source>
        <strain evidence="2">CGMCC 1.10223</strain>
    </source>
</reference>
<evidence type="ECO:0000313" key="2">
    <source>
        <dbReference type="Proteomes" id="UP000183410"/>
    </source>
</evidence>
<evidence type="ECO:0000313" key="1">
    <source>
        <dbReference type="EMBL" id="SFE68844.1"/>
    </source>
</evidence>
<protein>
    <submittedName>
        <fullName evidence="1">Uncharacterized protein</fullName>
    </submittedName>
</protein>
<proteinExistence type="predicted"/>
<keyword evidence="2" id="KW-1185">Reference proteome</keyword>
<organism evidence="1 2">
    <name type="scientific">Paenibacillus algorifonticola</name>
    <dbReference type="NCBI Taxonomy" id="684063"/>
    <lineage>
        <taxon>Bacteria</taxon>
        <taxon>Bacillati</taxon>
        <taxon>Bacillota</taxon>
        <taxon>Bacilli</taxon>
        <taxon>Bacillales</taxon>
        <taxon>Paenibacillaceae</taxon>
        <taxon>Paenibacillus</taxon>
    </lineage>
</organism>
<gene>
    <name evidence="1" type="ORF">SAMN04487969_105128</name>
</gene>
<dbReference type="RefSeq" id="WP_046231521.1">
    <property type="nucleotide sequence ID" value="NZ_FONN01000005.1"/>
</dbReference>